<evidence type="ECO:0000256" key="1">
    <source>
        <dbReference type="ARBA" id="ARBA00012552"/>
    </source>
</evidence>
<evidence type="ECO:0000256" key="2">
    <source>
        <dbReference type="ARBA" id="ARBA00022741"/>
    </source>
</evidence>
<dbReference type="PANTHER" id="PTHR18934:SF136">
    <property type="entry name" value="ATP-DEPENDENT RNA HELICASE DHX35-RELATED"/>
    <property type="match status" value="1"/>
</dbReference>
<reference evidence="11" key="1">
    <citation type="submission" date="2016-06" db="UniProtKB">
        <authorList>
            <consortium name="WormBaseParasite"/>
        </authorList>
    </citation>
    <scope>IDENTIFICATION</scope>
</reference>
<reference evidence="9 10" key="2">
    <citation type="submission" date="2018-11" db="EMBL/GenBank/DDBJ databases">
        <authorList>
            <consortium name="Pathogen Informatics"/>
        </authorList>
    </citation>
    <scope>NUCLEOTIDE SEQUENCE [LARGE SCALE GENOMIC DNA]</scope>
</reference>
<keyword evidence="7" id="KW-0812">Transmembrane</keyword>
<keyword evidence="5" id="KW-0067">ATP-binding</keyword>
<dbReference type="Gene3D" id="1.10.10.2130">
    <property type="entry name" value="DEAH helicase family, winged-helix domain"/>
    <property type="match status" value="1"/>
</dbReference>
<dbReference type="STRING" id="387005.A0A183HJ29"/>
<evidence type="ECO:0000313" key="10">
    <source>
        <dbReference type="Proteomes" id="UP000267606"/>
    </source>
</evidence>
<dbReference type="InterPro" id="IPR048333">
    <property type="entry name" value="HA2_WH"/>
</dbReference>
<dbReference type="SUPFAM" id="SSF52540">
    <property type="entry name" value="P-loop containing nucleoside triphosphate hydrolases"/>
    <property type="match status" value="1"/>
</dbReference>
<keyword evidence="7" id="KW-0472">Membrane</keyword>
<keyword evidence="7" id="KW-1133">Transmembrane helix</keyword>
<dbReference type="PANTHER" id="PTHR18934">
    <property type="entry name" value="ATP-DEPENDENT RNA HELICASE"/>
    <property type="match status" value="1"/>
</dbReference>
<keyword evidence="10" id="KW-1185">Reference proteome</keyword>
<dbReference type="GO" id="GO:0005524">
    <property type="term" value="F:ATP binding"/>
    <property type="evidence" value="ECO:0007669"/>
    <property type="project" value="UniProtKB-KW"/>
</dbReference>
<dbReference type="GO" id="GO:0016787">
    <property type="term" value="F:hydrolase activity"/>
    <property type="evidence" value="ECO:0007669"/>
    <property type="project" value="UniProtKB-KW"/>
</dbReference>
<dbReference type="AlphaFoldDB" id="A0A183HJ29"/>
<evidence type="ECO:0000256" key="5">
    <source>
        <dbReference type="ARBA" id="ARBA00022840"/>
    </source>
</evidence>
<dbReference type="Proteomes" id="UP000267606">
    <property type="component" value="Unassembled WGS sequence"/>
</dbReference>
<evidence type="ECO:0000259" key="8">
    <source>
        <dbReference type="PROSITE" id="PS51194"/>
    </source>
</evidence>
<dbReference type="GO" id="GO:0071013">
    <property type="term" value="C:catalytic step 2 spliceosome"/>
    <property type="evidence" value="ECO:0007669"/>
    <property type="project" value="TreeGrafter"/>
</dbReference>
<keyword evidence="4" id="KW-0347">Helicase</keyword>
<feature type="transmembrane region" description="Helical" evidence="7">
    <location>
        <begin position="20"/>
        <end position="39"/>
    </location>
</feature>
<keyword evidence="2" id="KW-0547">Nucleotide-binding</keyword>
<dbReference type="GO" id="GO:0003723">
    <property type="term" value="F:RNA binding"/>
    <property type="evidence" value="ECO:0007669"/>
    <property type="project" value="TreeGrafter"/>
</dbReference>
<organism evidence="11">
    <name type="scientific">Onchocerca flexuosa</name>
    <dbReference type="NCBI Taxonomy" id="387005"/>
    <lineage>
        <taxon>Eukaryota</taxon>
        <taxon>Metazoa</taxon>
        <taxon>Ecdysozoa</taxon>
        <taxon>Nematoda</taxon>
        <taxon>Chromadorea</taxon>
        <taxon>Rhabditida</taxon>
        <taxon>Spirurina</taxon>
        <taxon>Spiruromorpha</taxon>
        <taxon>Filarioidea</taxon>
        <taxon>Onchocercidae</taxon>
        <taxon>Onchocerca</taxon>
    </lineage>
</organism>
<dbReference type="WBParaSite" id="OFLC_0000749001-mRNA-1">
    <property type="protein sequence ID" value="OFLC_0000749001-mRNA-1"/>
    <property type="gene ID" value="OFLC_0000749001"/>
</dbReference>
<evidence type="ECO:0000313" key="9">
    <source>
        <dbReference type="EMBL" id="VDO51245.1"/>
    </source>
</evidence>
<evidence type="ECO:0000313" key="11">
    <source>
        <dbReference type="WBParaSite" id="OFLC_0000749001-mRNA-1"/>
    </source>
</evidence>
<feature type="domain" description="Helicase C-terminal" evidence="8">
    <location>
        <begin position="1"/>
        <end position="154"/>
    </location>
</feature>
<sequence>MYGSLPASEQVCKKLGLKKAFFSAYVFIILCVLLNFIFFQLKAFDSTPHGTRKVVVATNIAETSLTIPGIAYVIDCGFVKLRVMNPENYFESLMKLPISQASAQQRAGRAGRIRPGKCYRLYPQKEYDKLIVNTIPEMQRLNLAAVILLLKALGIHNVLRFNYLSRPPSSAMVEGLQSLYYLGALSKDGLLTNPVGVQMTEFPLPPQHSKALLCSGMFISYNLF</sequence>
<dbReference type="Pfam" id="PF00271">
    <property type="entry name" value="Helicase_C"/>
    <property type="match status" value="1"/>
</dbReference>
<comment type="catalytic activity">
    <reaction evidence="6">
        <text>ATP + H2O = ADP + phosphate + H(+)</text>
        <dbReference type="Rhea" id="RHEA:13065"/>
        <dbReference type="ChEBI" id="CHEBI:15377"/>
        <dbReference type="ChEBI" id="CHEBI:15378"/>
        <dbReference type="ChEBI" id="CHEBI:30616"/>
        <dbReference type="ChEBI" id="CHEBI:43474"/>
        <dbReference type="ChEBI" id="CHEBI:456216"/>
        <dbReference type="EC" id="3.6.4.13"/>
    </reaction>
</comment>
<protein>
    <recommendedName>
        <fullName evidence="1">RNA helicase</fullName>
        <ecNumber evidence="1">3.6.4.13</ecNumber>
    </recommendedName>
</protein>
<evidence type="ECO:0000256" key="3">
    <source>
        <dbReference type="ARBA" id="ARBA00022801"/>
    </source>
</evidence>
<dbReference type="FunFam" id="1.10.10.2130:FF:000001">
    <property type="entry name" value="Pre-mRNA-splicing factor ATP-dependent RNA helicase"/>
    <property type="match status" value="1"/>
</dbReference>
<keyword evidence="3" id="KW-0378">Hydrolase</keyword>
<name>A0A183HJ29_9BILA</name>
<dbReference type="GO" id="GO:0003724">
    <property type="term" value="F:RNA helicase activity"/>
    <property type="evidence" value="ECO:0007669"/>
    <property type="project" value="UniProtKB-EC"/>
</dbReference>
<dbReference type="Pfam" id="PF04408">
    <property type="entry name" value="WHD_HA2"/>
    <property type="match status" value="1"/>
</dbReference>
<dbReference type="EMBL" id="UZAJ01007864">
    <property type="protein sequence ID" value="VDO51245.1"/>
    <property type="molecule type" value="Genomic_DNA"/>
</dbReference>
<dbReference type="InterPro" id="IPR001650">
    <property type="entry name" value="Helicase_C-like"/>
</dbReference>
<dbReference type="SMART" id="SM00490">
    <property type="entry name" value="HELICc"/>
    <property type="match status" value="1"/>
</dbReference>
<proteinExistence type="predicted"/>
<evidence type="ECO:0000256" key="6">
    <source>
        <dbReference type="ARBA" id="ARBA00047984"/>
    </source>
</evidence>
<dbReference type="InterPro" id="IPR027417">
    <property type="entry name" value="P-loop_NTPase"/>
</dbReference>
<dbReference type="CDD" id="cd18791">
    <property type="entry name" value="SF2_C_RHA"/>
    <property type="match status" value="1"/>
</dbReference>
<gene>
    <name evidence="9" type="ORF">OFLC_LOCUS7494</name>
</gene>
<evidence type="ECO:0000256" key="7">
    <source>
        <dbReference type="SAM" id="Phobius"/>
    </source>
</evidence>
<dbReference type="InterPro" id="IPR042035">
    <property type="entry name" value="DEAH_win-hel_dom"/>
</dbReference>
<accession>A0A183HJ29</accession>
<dbReference type="Gene3D" id="3.40.50.300">
    <property type="entry name" value="P-loop containing nucleotide triphosphate hydrolases"/>
    <property type="match status" value="1"/>
</dbReference>
<dbReference type="EC" id="3.6.4.13" evidence="1"/>
<evidence type="ECO:0000256" key="4">
    <source>
        <dbReference type="ARBA" id="ARBA00022806"/>
    </source>
</evidence>
<dbReference type="PROSITE" id="PS51194">
    <property type="entry name" value="HELICASE_CTER"/>
    <property type="match status" value="1"/>
</dbReference>